<accession>A0AC61NH16</accession>
<proteinExistence type="predicted"/>
<keyword evidence="2" id="KW-1185">Reference proteome</keyword>
<name>A0AC61NH16_9BACT</name>
<gene>
    <name evidence="1" type="ORF">K4L44_03675</name>
</gene>
<evidence type="ECO:0000313" key="2">
    <source>
        <dbReference type="Proteomes" id="UP000826212"/>
    </source>
</evidence>
<protein>
    <submittedName>
        <fullName evidence="1">Glycoside hydrolase family 55 protein</fullName>
    </submittedName>
</protein>
<sequence>MKRVIMMICGVLLICLFIICPTSAHIRIYKNVAPNLFPQRLYSNLSSQIYWEDGFLDVTKAPYSAKGDGITDDTEAIQWAIDDAFASNLVVYVPFGTYLLSDQLHCIQLQGKALPQNSIQAMSQRKFGHILLGEALHPPIFRLKDNATVSDHILILFEYMDTNGKKAPSRHYLGTLRNFKIEMGNNPHVSAISNAGAQHCVLENIDISGNFDVGIKSLPGSGGYAANIKIEGGRIGIQQNQYRPCPTIFGIRLENQTEHAIEVLNTRGALTLCGFEIIGPTDPNAKYEAIRVHNTNTSLEQGACGDLVLVDGAIETFGSSTAVFNYRQNMVVRNVWFKSRIAISSGNNASSLDILESNVNQWKRMQEYVYATSVDHGQVHIDKKRYADGVHDCCLKLPLLDECPPKDLLTRHVWGKMPSWEDPHVDIVKDFGATRDDDSDDDGVPIQNAIDAVVNPKSVHFGKTIFIPRGHFHLKRSLSLKDGVKMTGAGKNISLLMVAEDWLPDSPVSVIETENDKDASVKLTDLGLVLNSAPIKQGLTNNRFFTLLDVKSGNFTMRDVQTDYRLLNYGPNAFEQPFIRFGGNAGGKIYGLCLDIGTKGTVADSFRHLLIKDTQNTLRFYQISVEDYYMSTKSEVGKENFTPLEVDHCNRVILYGFKYEGLSRHLVVKNSHAFEVYGGAGNLSMRNDRYDALFYFENTSSLFLANLSHDTHKDITGKNMIDVDGYTITDDAPLVLYKKTKRLFRRVNDKQ</sequence>
<dbReference type="EMBL" id="CP081303">
    <property type="protein sequence ID" value="QZE14950.1"/>
    <property type="molecule type" value="Genomic_DNA"/>
</dbReference>
<organism evidence="1 2">
    <name type="scientific">Halosquirtibacter laminarini</name>
    <dbReference type="NCBI Taxonomy" id="3374600"/>
    <lineage>
        <taxon>Bacteria</taxon>
        <taxon>Pseudomonadati</taxon>
        <taxon>Bacteroidota</taxon>
        <taxon>Bacteroidia</taxon>
        <taxon>Marinilabiliales</taxon>
        <taxon>Prolixibacteraceae</taxon>
        <taxon>Halosquirtibacter</taxon>
    </lineage>
</organism>
<reference evidence="1" key="1">
    <citation type="submission" date="2021-08" db="EMBL/GenBank/DDBJ databases">
        <title>Novel anaerobic bacterium isolated from sea squirt in East Sea, Republic of Korea.</title>
        <authorList>
            <person name="Nguyen T.H."/>
            <person name="Li Z."/>
            <person name="Lee Y.-J."/>
            <person name="Ko J."/>
            <person name="Kim S.-G."/>
        </authorList>
    </citation>
    <scope>NUCLEOTIDE SEQUENCE</scope>
    <source>
        <strain evidence="1">KCTC 25031</strain>
    </source>
</reference>
<keyword evidence="1" id="KW-0378">Hydrolase</keyword>
<dbReference type="Proteomes" id="UP000826212">
    <property type="component" value="Chromosome"/>
</dbReference>
<evidence type="ECO:0000313" key="1">
    <source>
        <dbReference type="EMBL" id="QZE14950.1"/>
    </source>
</evidence>